<comment type="subcellular location">
    <subcellularLocation>
        <location evidence="1">Cell membrane</location>
        <topology evidence="1">Multi-pass membrane protein</topology>
    </subcellularLocation>
</comment>
<evidence type="ECO:0000256" key="4">
    <source>
        <dbReference type="ARBA" id="ARBA00022989"/>
    </source>
</evidence>
<accession>A0A1V4T050</accession>
<dbReference type="Pfam" id="PF12704">
    <property type="entry name" value="MacB_PCD"/>
    <property type="match status" value="1"/>
</dbReference>
<evidence type="ECO:0000259" key="9">
    <source>
        <dbReference type="Pfam" id="PF12704"/>
    </source>
</evidence>
<comment type="caution">
    <text evidence="10">The sequence shown here is derived from an EMBL/GenBank/DDBJ whole genome shotgun (WGS) entry which is preliminary data.</text>
</comment>
<proteinExistence type="predicted"/>
<dbReference type="Proteomes" id="UP000191448">
    <property type="component" value="Unassembled WGS sequence"/>
</dbReference>
<evidence type="ECO:0000256" key="3">
    <source>
        <dbReference type="ARBA" id="ARBA00022692"/>
    </source>
</evidence>
<organism evidence="10 11">
    <name type="scientific">Clostridium thermobutyricum DSM 4928</name>
    <dbReference type="NCBI Taxonomy" id="1121339"/>
    <lineage>
        <taxon>Bacteria</taxon>
        <taxon>Bacillati</taxon>
        <taxon>Bacillota</taxon>
        <taxon>Clostridia</taxon>
        <taxon>Eubacteriales</taxon>
        <taxon>Clostridiaceae</taxon>
        <taxon>Clostridium</taxon>
    </lineage>
</organism>
<feature type="transmembrane region" description="Helical" evidence="7">
    <location>
        <begin position="20"/>
        <end position="38"/>
    </location>
</feature>
<dbReference type="AlphaFoldDB" id="A0A1V4T050"/>
<keyword evidence="4 7" id="KW-1133">Transmembrane helix</keyword>
<dbReference type="OrthoDB" id="9812886at2"/>
<dbReference type="RefSeq" id="WP_080021675.1">
    <property type="nucleotide sequence ID" value="NZ_LTAY01000015.1"/>
</dbReference>
<dbReference type="EMBL" id="LTAY01000015">
    <property type="protein sequence ID" value="OPX50432.1"/>
    <property type="molecule type" value="Genomic_DNA"/>
</dbReference>
<evidence type="ECO:0000256" key="2">
    <source>
        <dbReference type="ARBA" id="ARBA00022475"/>
    </source>
</evidence>
<keyword evidence="3 7" id="KW-0812">Transmembrane</keyword>
<protein>
    <submittedName>
        <fullName evidence="10">FtsX-like permease family protein</fullName>
    </submittedName>
</protein>
<feature type="region of interest" description="Disordered" evidence="6">
    <location>
        <begin position="115"/>
        <end position="143"/>
    </location>
</feature>
<feature type="domain" description="MacB-like periplasmic core" evidence="9">
    <location>
        <begin position="127"/>
        <end position="281"/>
    </location>
</feature>
<evidence type="ECO:0000256" key="7">
    <source>
        <dbReference type="SAM" id="Phobius"/>
    </source>
</evidence>
<feature type="domain" description="ABC3 transporter permease C-terminal" evidence="8">
    <location>
        <begin position="318"/>
        <end position="395"/>
    </location>
</feature>
<feature type="transmembrane region" description="Helical" evidence="7">
    <location>
        <begin position="356"/>
        <end position="378"/>
    </location>
</feature>
<reference evidence="10 11" key="1">
    <citation type="submission" date="2016-02" db="EMBL/GenBank/DDBJ databases">
        <title>Genome sequence of Clostridium thermobutyricum DSM 4928.</title>
        <authorList>
            <person name="Poehlein A."/>
            <person name="Daniel R."/>
        </authorList>
    </citation>
    <scope>NUCLEOTIDE SEQUENCE [LARGE SCALE GENOMIC DNA]</scope>
    <source>
        <strain evidence="10 11">DSM 4928</strain>
    </source>
</reference>
<dbReference type="InterPro" id="IPR050250">
    <property type="entry name" value="Macrolide_Exporter_MacB"/>
</dbReference>
<feature type="transmembrane region" description="Helical" evidence="7">
    <location>
        <begin position="317"/>
        <end position="336"/>
    </location>
</feature>
<evidence type="ECO:0000256" key="6">
    <source>
        <dbReference type="SAM" id="MobiDB-lite"/>
    </source>
</evidence>
<dbReference type="InterPro" id="IPR025857">
    <property type="entry name" value="MacB_PCD"/>
</dbReference>
<evidence type="ECO:0000313" key="10">
    <source>
        <dbReference type="EMBL" id="OPX50432.1"/>
    </source>
</evidence>
<evidence type="ECO:0000259" key="8">
    <source>
        <dbReference type="Pfam" id="PF02687"/>
    </source>
</evidence>
<gene>
    <name evidence="10" type="ORF">CLTHE_02890</name>
</gene>
<dbReference type="GO" id="GO:0022857">
    <property type="term" value="F:transmembrane transporter activity"/>
    <property type="evidence" value="ECO:0007669"/>
    <property type="project" value="TreeGrafter"/>
</dbReference>
<feature type="transmembrane region" description="Helical" evidence="7">
    <location>
        <begin position="450"/>
        <end position="470"/>
    </location>
</feature>
<evidence type="ECO:0000313" key="11">
    <source>
        <dbReference type="Proteomes" id="UP000191448"/>
    </source>
</evidence>
<evidence type="ECO:0000256" key="5">
    <source>
        <dbReference type="ARBA" id="ARBA00023136"/>
    </source>
</evidence>
<dbReference type="Pfam" id="PF02687">
    <property type="entry name" value="FtsX"/>
    <property type="match status" value="1"/>
</dbReference>
<sequence>MNFLSRAFLSTKENLGKTALLFLVMTTICVFVLSGISIQQATDQASNLAREKLGATVTLQPNMQKLREDMKEKGDGRFQIKNISIPMSVVDQILKLNNIVGYNLTTTATGIADGFEPITSSESSSNSDEQAPPFRENNQKKMGNLKINGVLEQSLTSEAENGTIKLVEGSGITKENLNQNVGVISQTLASADSLKVGDTIKIKSPITNEVYSIKIQGIYETTEEISEMAVRNEAMNPYNAIYVPYTFANEMKGSDYKDSVDQATFTLNDPLNVDSFLESAKKLNIDFDTYMLNANNRAYETMIGPINNVSSFAKTTVLIVSIAGAIIMSLIIILTIKGRRSEIGILLSLGERKGKIISQFLVEMLIVLIISLGVSGGIGNVVSNSIGNSLVQKEIAVNAENQSQNGFGGGRFDNFEGGPRGHEGLNNEKVDAQPISSLNVNVSGKDFLDMSLIAILIVIISIGIPSVGIMRLQPKEILSRHD</sequence>
<dbReference type="PANTHER" id="PTHR30572">
    <property type="entry name" value="MEMBRANE COMPONENT OF TRANSPORTER-RELATED"/>
    <property type="match status" value="1"/>
</dbReference>
<dbReference type="InterPro" id="IPR003838">
    <property type="entry name" value="ABC3_permease_C"/>
</dbReference>
<name>A0A1V4T050_9CLOT</name>
<keyword evidence="2" id="KW-1003">Cell membrane</keyword>
<keyword evidence="5 7" id="KW-0472">Membrane</keyword>
<dbReference type="GO" id="GO:0005886">
    <property type="term" value="C:plasma membrane"/>
    <property type="evidence" value="ECO:0007669"/>
    <property type="project" value="UniProtKB-SubCell"/>
</dbReference>
<dbReference type="PANTHER" id="PTHR30572:SF9">
    <property type="entry name" value="ABC TRANSPORTER PERMEASE PROTEIN"/>
    <property type="match status" value="1"/>
</dbReference>
<evidence type="ECO:0000256" key="1">
    <source>
        <dbReference type="ARBA" id="ARBA00004651"/>
    </source>
</evidence>